<feature type="compositionally biased region" description="Acidic residues" evidence="1">
    <location>
        <begin position="787"/>
        <end position="797"/>
    </location>
</feature>
<dbReference type="AlphaFoldDB" id="A0A3P3YYN8"/>
<accession>A0A3P3YYN8</accession>
<dbReference type="RefSeq" id="XP_001562597.1">
    <property type="nucleotide sequence ID" value="XM_001562547.1"/>
</dbReference>
<reference evidence="2 3" key="1">
    <citation type="submission" date="2018-09" db="EMBL/GenBank/DDBJ databases">
        <authorList>
            <person name="Peiro R."/>
            <person name="Begona"/>
            <person name="Cbmso G."/>
            <person name="Lopez M."/>
            <person name="Gonzalez S."/>
        </authorList>
    </citation>
    <scope>NUCLEOTIDE SEQUENCE [LARGE SCALE GENOMIC DNA]</scope>
</reference>
<evidence type="ECO:0000313" key="3">
    <source>
        <dbReference type="Proteomes" id="UP000319462"/>
    </source>
</evidence>
<feature type="compositionally biased region" description="Low complexity" evidence="1">
    <location>
        <begin position="313"/>
        <end position="323"/>
    </location>
</feature>
<feature type="compositionally biased region" description="Polar residues" evidence="1">
    <location>
        <begin position="376"/>
        <end position="387"/>
    </location>
</feature>
<feature type="region of interest" description="Disordered" evidence="1">
    <location>
        <begin position="67"/>
        <end position="113"/>
    </location>
</feature>
<feature type="region of interest" description="Disordered" evidence="1">
    <location>
        <begin position="372"/>
        <end position="393"/>
    </location>
</feature>
<protein>
    <submittedName>
        <fullName evidence="2">Hypothetical_protein</fullName>
    </submittedName>
</protein>
<dbReference type="KEGG" id="lbz:LBRM_07_1020"/>
<dbReference type="Proteomes" id="UP000319462">
    <property type="component" value="Chromosome 7"/>
</dbReference>
<proteinExistence type="predicted"/>
<feature type="region of interest" description="Disordered" evidence="1">
    <location>
        <begin position="727"/>
        <end position="804"/>
    </location>
</feature>
<dbReference type="EMBL" id="LS997606">
    <property type="protein sequence ID" value="SYZ63068.1"/>
    <property type="molecule type" value="Genomic_DNA"/>
</dbReference>
<name>A0A3P3YYN8_LEIBR</name>
<gene>
    <name evidence="2" type="ORF">LBRM2904_07.1050</name>
</gene>
<sequence length="881" mass="94062">MASTLPPAFGCEQQRSYAFSMQCKRSLTPTLTHQFEVTWPWPVVQSRRRSRAAGGADDAQGLVSSSATLQGSVFKDDEAEEGGDEVREGVEKGTTKEGVPTSPTSGSDASAATCRSKSPLWRDRCHYGWPTFILDLSSDPFLGRHETRRVGVLLSPGHRCLLPLVELDEPEPLPDKAGVAFWRTAFKPPSHRAPALSSSSSLSVANPPPCCAELLVGELAEIERAVRQRHEMATTSSRCNTRASMKPSFLSCISLEPRTQLSAPLLEAGGEGSLLTQSTDCALQCVKREEETAPAAAVSSAPGRDPERMDTISSSTATSAQSQRGSAFAPKRVLSFFFYTIPFRLRWLSQLPGRIVVSLPCEERLLTLYAPHGNGNHRSAPQPSPSSVPRGGGTAPTEIIALSQVHSYALPRGVVPLDLSEVFDRPFLAIGTAEHGVLLCHLDTSTGAVQGIARWISLRGYGSSLYPVTRLAAVFPARQSGLAPNRFTDFPSAPPWMRHVAALESLNDGVLVCSSLYEPTAAVVKLGVAAVGVVEDFSVLRGVDTILDVSATVQPDLGPLVCTVSRKLVRLRVVDSAAEEAERRTALLKKKLDSGLADRVPPCLTHDRMVRLECPLLHVASSPVVVQSFAEKYVSRRNYTKHWQFGVDGANRVMLLDRTVSQYILHSTFQLGRLDSAAEEGRVAPTGCLLPFSPTTNSANKSEARLSCAGKLEGVLDEGCEAATDGNDVSMSLPFPPPTQLSLSSGGQKRSRPSSKTSRNKRASDSTAKRRGAAAALSTAVAKGKGDDDDSDDEDDASPGKASSFSDLASLIPIEDACSGVAVTCVQDQMIQVAAAHDRDCISLVTWRINLSTSPRPPTSSAAATIITEALAAPPKGGARP</sequence>
<feature type="compositionally biased region" description="Basic residues" evidence="1">
    <location>
        <begin position="749"/>
        <end position="761"/>
    </location>
</feature>
<evidence type="ECO:0000256" key="1">
    <source>
        <dbReference type="SAM" id="MobiDB-lite"/>
    </source>
</evidence>
<feature type="compositionally biased region" description="Basic and acidic residues" evidence="1">
    <location>
        <begin position="84"/>
        <end position="95"/>
    </location>
</feature>
<organism evidence="2 3">
    <name type="scientific">Leishmania braziliensis MHOM/BR/75/M2904</name>
    <dbReference type="NCBI Taxonomy" id="420245"/>
    <lineage>
        <taxon>Eukaryota</taxon>
        <taxon>Discoba</taxon>
        <taxon>Euglenozoa</taxon>
        <taxon>Kinetoplastea</taxon>
        <taxon>Metakinetoplastina</taxon>
        <taxon>Trypanosomatida</taxon>
        <taxon>Trypanosomatidae</taxon>
        <taxon>Leishmaniinae</taxon>
        <taxon>Leishmania</taxon>
        <taxon>Leishmania braziliensis species complex</taxon>
    </lineage>
</organism>
<evidence type="ECO:0000313" key="2">
    <source>
        <dbReference type="EMBL" id="SYZ63068.1"/>
    </source>
</evidence>
<dbReference type="VEuPathDB" id="TriTrypDB:LbrM.07.1020"/>
<feature type="compositionally biased region" description="Polar residues" evidence="1">
    <location>
        <begin position="101"/>
        <end position="113"/>
    </location>
</feature>
<feature type="region of interest" description="Disordered" evidence="1">
    <location>
        <begin position="293"/>
        <end position="324"/>
    </location>
</feature>